<protein>
    <submittedName>
        <fullName evidence="2">Superoxide dismutase</fullName>
    </submittedName>
</protein>
<organism evidence="2 3">
    <name type="scientific">Deinococcus rufus</name>
    <dbReference type="NCBI Taxonomy" id="2136097"/>
    <lineage>
        <taxon>Bacteria</taxon>
        <taxon>Thermotogati</taxon>
        <taxon>Deinococcota</taxon>
        <taxon>Deinococci</taxon>
        <taxon>Deinococcales</taxon>
        <taxon>Deinococcaceae</taxon>
        <taxon>Deinococcus</taxon>
    </lineage>
</organism>
<feature type="chain" id="PRO_5046831063" evidence="1">
    <location>
        <begin position="24"/>
        <end position="149"/>
    </location>
</feature>
<proteinExistence type="predicted"/>
<dbReference type="RefSeq" id="WP_295816343.1">
    <property type="nucleotide sequence ID" value="NZ_JBHRZG010000007.1"/>
</dbReference>
<dbReference type="Proteomes" id="UP001595803">
    <property type="component" value="Unassembled WGS sequence"/>
</dbReference>
<reference evidence="3" key="1">
    <citation type="journal article" date="2019" name="Int. J. Syst. Evol. Microbiol.">
        <title>The Global Catalogue of Microorganisms (GCM) 10K type strain sequencing project: providing services to taxonomists for standard genome sequencing and annotation.</title>
        <authorList>
            <consortium name="The Broad Institute Genomics Platform"/>
            <consortium name="The Broad Institute Genome Sequencing Center for Infectious Disease"/>
            <person name="Wu L."/>
            <person name="Ma J."/>
        </authorList>
    </citation>
    <scope>NUCLEOTIDE SEQUENCE [LARGE SCALE GENOMIC DNA]</scope>
    <source>
        <strain evidence="3">CCTCC AB 2017081</strain>
    </source>
</reference>
<dbReference type="EMBL" id="JBHRZG010000007">
    <property type="protein sequence ID" value="MFC3832605.1"/>
    <property type="molecule type" value="Genomic_DNA"/>
</dbReference>
<evidence type="ECO:0000256" key="1">
    <source>
        <dbReference type="SAM" id="SignalP"/>
    </source>
</evidence>
<sequence length="149" mass="14935">MLKVLALPTLALALSACSMSMMARPMDYTLAKQPAGNALNSSGTVTVNKTGSMVMTTAKVMGLAPSTYYVAHYHVQGAASTDACASGGAPIMSSMIVGQSDASGMLTLSGSVAAADVMNATYFNIHTAANATGTPADAGVSCTAIAKMM</sequence>
<feature type="signal peptide" evidence="1">
    <location>
        <begin position="1"/>
        <end position="23"/>
    </location>
</feature>
<comment type="caution">
    <text evidence="2">The sequence shown here is derived from an EMBL/GenBank/DDBJ whole genome shotgun (WGS) entry which is preliminary data.</text>
</comment>
<name>A0ABV7Z7F3_9DEIO</name>
<evidence type="ECO:0000313" key="3">
    <source>
        <dbReference type="Proteomes" id="UP001595803"/>
    </source>
</evidence>
<dbReference type="PROSITE" id="PS51257">
    <property type="entry name" value="PROKAR_LIPOPROTEIN"/>
    <property type="match status" value="1"/>
</dbReference>
<evidence type="ECO:0000313" key="2">
    <source>
        <dbReference type="EMBL" id="MFC3832605.1"/>
    </source>
</evidence>
<gene>
    <name evidence="2" type="ORF">ACFOSB_07010</name>
</gene>
<accession>A0ABV7Z7F3</accession>
<keyword evidence="1" id="KW-0732">Signal</keyword>
<keyword evidence="3" id="KW-1185">Reference proteome</keyword>